<protein>
    <submittedName>
        <fullName evidence="1">Uncharacterized protein</fullName>
    </submittedName>
</protein>
<keyword evidence="2" id="KW-1185">Reference proteome</keyword>
<dbReference type="Proteomes" id="UP000887458">
    <property type="component" value="Unassembled WGS sequence"/>
</dbReference>
<comment type="caution">
    <text evidence="1">The sequence shown here is derived from an EMBL/GenBank/DDBJ whole genome shotgun (WGS) entry which is preliminary data.</text>
</comment>
<accession>A0ABQ8JQP0</accession>
<evidence type="ECO:0000313" key="2">
    <source>
        <dbReference type="Proteomes" id="UP000887458"/>
    </source>
</evidence>
<organism evidence="1 2">
    <name type="scientific">Dermatophagoides pteronyssinus</name>
    <name type="common">European house dust mite</name>
    <dbReference type="NCBI Taxonomy" id="6956"/>
    <lineage>
        <taxon>Eukaryota</taxon>
        <taxon>Metazoa</taxon>
        <taxon>Ecdysozoa</taxon>
        <taxon>Arthropoda</taxon>
        <taxon>Chelicerata</taxon>
        <taxon>Arachnida</taxon>
        <taxon>Acari</taxon>
        <taxon>Acariformes</taxon>
        <taxon>Sarcoptiformes</taxon>
        <taxon>Astigmata</taxon>
        <taxon>Psoroptidia</taxon>
        <taxon>Analgoidea</taxon>
        <taxon>Pyroglyphidae</taxon>
        <taxon>Dermatophagoidinae</taxon>
        <taxon>Dermatophagoides</taxon>
    </lineage>
</organism>
<name>A0ABQ8JQP0_DERPT</name>
<reference evidence="1 2" key="1">
    <citation type="journal article" date="2018" name="J. Allergy Clin. Immunol.">
        <title>High-quality assembly of Dermatophagoides pteronyssinus genome and transcriptome reveals a wide range of novel allergens.</title>
        <authorList>
            <person name="Liu X.Y."/>
            <person name="Yang K.Y."/>
            <person name="Wang M.Q."/>
            <person name="Kwok J.S."/>
            <person name="Zeng X."/>
            <person name="Yang Z."/>
            <person name="Xiao X.J."/>
            <person name="Lau C.P."/>
            <person name="Li Y."/>
            <person name="Huang Z.M."/>
            <person name="Ba J.G."/>
            <person name="Yim A.K."/>
            <person name="Ouyang C.Y."/>
            <person name="Ngai S.M."/>
            <person name="Chan T.F."/>
            <person name="Leung E.L."/>
            <person name="Liu L."/>
            <person name="Liu Z.G."/>
            <person name="Tsui S.K."/>
        </authorList>
    </citation>
    <scope>NUCLEOTIDE SEQUENCE [LARGE SCALE GENOMIC DNA]</scope>
    <source>
        <strain evidence="1">Derp</strain>
    </source>
</reference>
<evidence type="ECO:0000313" key="1">
    <source>
        <dbReference type="EMBL" id="KAH9424926.1"/>
    </source>
</evidence>
<dbReference type="EMBL" id="NJHN03000024">
    <property type="protein sequence ID" value="KAH9424926.1"/>
    <property type="molecule type" value="Genomic_DNA"/>
</dbReference>
<reference evidence="1 2" key="2">
    <citation type="journal article" date="2022" name="Mol. Biol. Evol.">
        <title>Comparative Genomics Reveals Insights into the Divergent Evolution of Astigmatic Mites and Household Pest Adaptations.</title>
        <authorList>
            <person name="Xiong Q."/>
            <person name="Wan A.T."/>
            <person name="Liu X."/>
            <person name="Fung C.S."/>
            <person name="Xiao X."/>
            <person name="Malainual N."/>
            <person name="Hou J."/>
            <person name="Wang L."/>
            <person name="Wang M."/>
            <person name="Yang K.Y."/>
            <person name="Cui Y."/>
            <person name="Leung E.L."/>
            <person name="Nong W."/>
            <person name="Shin S.K."/>
            <person name="Au S.W."/>
            <person name="Jeong K.Y."/>
            <person name="Chew F.T."/>
            <person name="Hui J.H."/>
            <person name="Leung T.F."/>
            <person name="Tungtrongchitr A."/>
            <person name="Zhong N."/>
            <person name="Liu Z."/>
            <person name="Tsui S.K."/>
        </authorList>
    </citation>
    <scope>NUCLEOTIDE SEQUENCE [LARGE SCALE GENOMIC DNA]</scope>
    <source>
        <strain evidence="1">Derp</strain>
    </source>
</reference>
<proteinExistence type="predicted"/>
<gene>
    <name evidence="1" type="ORF">DERP_009148</name>
</gene>
<sequence length="65" mass="7444">MICNNNIVKIKKVAIYDSCLIMVSVFVYEYDDPINIVVMLSGGNFYHVIDLGCNQHPYYRSQLAP</sequence>